<feature type="transmembrane region" description="Helical" evidence="1">
    <location>
        <begin position="41"/>
        <end position="65"/>
    </location>
</feature>
<evidence type="ECO:0000313" key="3">
    <source>
        <dbReference type="Proteomes" id="UP000243217"/>
    </source>
</evidence>
<sequence length="344" mass="37840">MNEKECNRNESNKVNPNVLHDDSTRLAFMSMKMIIPTKVPFRHGLVLSLLCTGFATIVAITTYYLNGIANIPIHFGTILQDFKTNPVHVSVNTLLQGSGALNMTTTLKPSLKDVYAQQCDFNDAACAAGYAIVSTHAWYFVGKAFALISDLNKPDFQDANNPMQFNYISNLNGENTPIAQFYIPGHSIAITCMIRRASFYLTQQAASTAMTDSLAFCSPRTYDPNWVCENDVVADTKTYVVQMNKGIPSFVGLAKHDQFYLNAGYVAELSGGLAGSVFIQSVPVIDEYQSGVVQASAPWDILAVANCANFNRLTGTGWLLQMQGVETMTWKCDSLMLTNSIVLW</sequence>
<dbReference type="EMBL" id="JNBS01000296">
    <property type="protein sequence ID" value="OQS06888.1"/>
    <property type="molecule type" value="Genomic_DNA"/>
</dbReference>
<gene>
    <name evidence="2" type="ORF">THRCLA_01086</name>
</gene>
<feature type="non-terminal residue" evidence="2">
    <location>
        <position position="344"/>
    </location>
</feature>
<accession>A0A1W0A9J1</accession>
<keyword evidence="1" id="KW-0812">Transmembrane</keyword>
<reference evidence="2 3" key="1">
    <citation type="journal article" date="2014" name="Genome Biol. Evol.">
        <title>The secreted proteins of Achlya hypogyna and Thraustotheca clavata identify the ancestral oomycete secretome and reveal gene acquisitions by horizontal gene transfer.</title>
        <authorList>
            <person name="Misner I."/>
            <person name="Blouin N."/>
            <person name="Leonard G."/>
            <person name="Richards T.A."/>
            <person name="Lane C.E."/>
        </authorList>
    </citation>
    <scope>NUCLEOTIDE SEQUENCE [LARGE SCALE GENOMIC DNA]</scope>
    <source>
        <strain evidence="2 3">ATCC 34112</strain>
    </source>
</reference>
<proteinExistence type="predicted"/>
<name>A0A1W0A9J1_9STRA</name>
<comment type="caution">
    <text evidence="2">The sequence shown here is derived from an EMBL/GenBank/DDBJ whole genome shotgun (WGS) entry which is preliminary data.</text>
</comment>
<organism evidence="2 3">
    <name type="scientific">Thraustotheca clavata</name>
    <dbReference type="NCBI Taxonomy" id="74557"/>
    <lineage>
        <taxon>Eukaryota</taxon>
        <taxon>Sar</taxon>
        <taxon>Stramenopiles</taxon>
        <taxon>Oomycota</taxon>
        <taxon>Saprolegniomycetes</taxon>
        <taxon>Saprolegniales</taxon>
        <taxon>Achlyaceae</taxon>
        <taxon>Thraustotheca</taxon>
    </lineage>
</organism>
<evidence type="ECO:0000256" key="1">
    <source>
        <dbReference type="SAM" id="Phobius"/>
    </source>
</evidence>
<keyword evidence="1" id="KW-0472">Membrane</keyword>
<evidence type="ECO:0000313" key="2">
    <source>
        <dbReference type="EMBL" id="OQS06888.1"/>
    </source>
</evidence>
<protein>
    <submittedName>
        <fullName evidence="2">Uncharacterized protein</fullName>
    </submittedName>
</protein>
<keyword evidence="3" id="KW-1185">Reference proteome</keyword>
<dbReference type="AlphaFoldDB" id="A0A1W0A9J1"/>
<dbReference type="Proteomes" id="UP000243217">
    <property type="component" value="Unassembled WGS sequence"/>
</dbReference>
<keyword evidence="1" id="KW-1133">Transmembrane helix</keyword>